<evidence type="ECO:0000313" key="20">
    <source>
        <dbReference type="Proteomes" id="UP001565368"/>
    </source>
</evidence>
<evidence type="ECO:0000256" key="8">
    <source>
        <dbReference type="ARBA" id="ARBA00022741"/>
    </source>
</evidence>
<dbReference type="EC" id="5.6.2.2" evidence="5 15"/>
<dbReference type="PROSITE" id="PS00177">
    <property type="entry name" value="TOPOISOMERASE_II"/>
    <property type="match status" value="1"/>
</dbReference>
<feature type="compositionally biased region" description="Low complexity" evidence="16">
    <location>
        <begin position="1282"/>
        <end position="1321"/>
    </location>
</feature>
<dbReference type="RefSeq" id="XP_069211363.1">
    <property type="nucleotide sequence ID" value="XM_069350977.1"/>
</dbReference>
<feature type="region of interest" description="Disordered" evidence="16">
    <location>
        <begin position="1145"/>
        <end position="1168"/>
    </location>
</feature>
<keyword evidence="9 15" id="KW-0067">ATP-binding</keyword>
<feature type="domain" description="Topo IIA-type catalytic" evidence="18">
    <location>
        <begin position="773"/>
        <end position="1218"/>
    </location>
</feature>
<dbReference type="Gene3D" id="1.10.268.10">
    <property type="entry name" value="Topoisomerase, domain 3"/>
    <property type="match status" value="1"/>
</dbReference>
<dbReference type="Gene3D" id="3.30.565.10">
    <property type="entry name" value="Histidine kinase-like ATPase, C-terminal domain"/>
    <property type="match status" value="1"/>
</dbReference>
<dbReference type="PRINTS" id="PR00418">
    <property type="entry name" value="TPI2FAMILY"/>
</dbReference>
<evidence type="ECO:0000259" key="17">
    <source>
        <dbReference type="PROSITE" id="PS50880"/>
    </source>
</evidence>
<evidence type="ECO:0000259" key="18">
    <source>
        <dbReference type="PROSITE" id="PS52040"/>
    </source>
</evidence>
<feature type="active site" description="O-(5'-phospho-DNA)-tyrosine intermediate" evidence="14">
    <location>
        <position position="863"/>
    </location>
</feature>
<keyword evidence="12 14" id="KW-0238">DNA-binding</keyword>
<dbReference type="CDD" id="cd03365">
    <property type="entry name" value="TOPRIM_TopoIIA"/>
    <property type="match status" value="1"/>
</dbReference>
<dbReference type="InterPro" id="IPR031660">
    <property type="entry name" value="TOPRIM_C"/>
</dbReference>
<keyword evidence="7" id="KW-0479">Metal-binding</keyword>
<dbReference type="InterPro" id="IPR013758">
    <property type="entry name" value="Topo_IIA_A/C_ab"/>
</dbReference>
<sequence>MSDSEASDFRLADSDSDAFVAPTKAKKAPAKKAAAPKAPKPAAAKKAPAKKAPLSSKKNLPNDSITEDDVSSVNSTPMKTKAPAQNDDEDDDLPKPTKKSASEMYQKLSQLEHILKRPDTYIGSVEPVTQPMWVFNSETKMMENRPITYVPGFFKIFDEILVNAADNKTNDPTQDSIKVEIDREKNQISVWNNGKGIPVEIHSKEGIMIPELIFGHLLTSSNYDDDQKKLTGGRNGYGAKLTNIYSLEFIVETADKVNSKKYKQVFSNNMAKKAAPKILENKKGEEWTKITFTPDLARFGMTKIDDDTYALLLKRVYDIAGTVKDIKVFLNGERLKIKGFKQYVEMYLAADSAAQGEGGIAPAKPTVVYEAAGKRWEVAFAVSDGEFKQVSFTNSIATTKGGTHVDMIATQLANKLLASATMKKSKTNLKPFQLKNHMWLFINSLIENPSFDSQTKETLTLKSSAFGSKCDLSEDFIKKVSKTSIIDNVLSYARFKQEQALKKTDGSKRSRVGGITKLDDANWAGSRRADKCTLILTEGDSAKTLAVSALSATQDGRDAFGVFPLRGKLLNVRDASHDQIMKNVEIENLKKILGLKHNQVYQSVDSLRYGQLMIMTDQDHDGSHIKGLIINFLDRFYPSLLRLPNFLVEFITPIVKVKKGKQDLAFYTMPQYEEWKEQNNGGRGWDSKYLKGLGSNETKDAVKYFADLDKHRLSFDPIKPEDQALIDMAFNKKKADDRKEWLRQFKAGQRIPISDFVNKELILFSMADNIRSIPSVADGLKPGQRKVLFACFKRNLVKEIKVSQLSGYVAENTEYHHGEQSLHSTIISLAQSFVGSNNINLLEPNGQFGTRMQGGKDAASPRYIFTSISRMTRAVYHPSDDALLNYLVEDGHHIEPEFYLPTVPMVLINGADGIGTGWSTSIPNYNPVDIVDNLKRLMKGEELVEMQPWFRGFNGSIEKVEGSKYKVSGIATKTGDTTVEITELPVRKWTQDFKEMVETMTAGTDKVPNTIKDYEEHHTDRRVHFKLQMKSEAAMKAAEDEGFEKYFKLSTTISTNNMVCFDLHGKIKKYSSPEEIMTDYYPKRLEYYGLRKQHLADELNKQFERLSNQARFVQMIIKKELVVSNKKKAVIVKELRELKFRPFPKGGKSASSAGENEEALEEDEDQGSDNDYDYLLGMAIWSLTTEKVNKLLAERDVKEAELIELLKLSPQDIWTQDLDSFLVEWERSLELDEAMEKLTKPKSKAAAKNATKARKRAKGEETDDSDDEFIVKKEPKRRAPAKPKAPAAKASAAASTAATSLAPTTTASVATSVLPSAVSSPGKRDSTNISDSSDFDDKPPAKKTAAGRTAKPKAKPVTIDIDDSDDDVFTAPVASAVSSKPVSAASSSKSAPKPVDLPSDSDDEILAKPKPKPAPKKRVLKKAGSDDDLDLLGSSSKAKKPASKPAAKAAPKKAAPAKGKAKKDESDFDQSDSDVVVAPPPRVTARAGRAAAAKKTTYVDLSDLDNDSD</sequence>
<feature type="compositionally biased region" description="Low complexity" evidence="16">
    <location>
        <begin position="31"/>
        <end position="53"/>
    </location>
</feature>
<comment type="catalytic activity">
    <reaction evidence="1 14 15">
        <text>ATP-dependent breakage, passage and rejoining of double-stranded DNA.</text>
        <dbReference type="EC" id="5.6.2.2"/>
    </reaction>
</comment>
<evidence type="ECO:0000256" key="11">
    <source>
        <dbReference type="ARBA" id="ARBA00023029"/>
    </source>
</evidence>
<feature type="compositionally biased region" description="Basic residues" evidence="16">
    <location>
        <begin position="1409"/>
        <end position="1421"/>
    </location>
</feature>
<dbReference type="Pfam" id="PF16898">
    <property type="entry name" value="TOPRIM_C"/>
    <property type="match status" value="1"/>
</dbReference>
<evidence type="ECO:0000256" key="13">
    <source>
        <dbReference type="ARBA" id="ARBA00023235"/>
    </source>
</evidence>
<feature type="domain" description="Toprim" evidence="17">
    <location>
        <begin position="532"/>
        <end position="648"/>
    </location>
</feature>
<evidence type="ECO:0000256" key="5">
    <source>
        <dbReference type="ARBA" id="ARBA00012895"/>
    </source>
</evidence>
<dbReference type="Pfam" id="PF00521">
    <property type="entry name" value="DNA_topoisoIV"/>
    <property type="match status" value="1"/>
</dbReference>
<dbReference type="PANTHER" id="PTHR10169:SF38">
    <property type="entry name" value="DNA TOPOISOMERASE 2"/>
    <property type="match status" value="1"/>
</dbReference>
<dbReference type="InterPro" id="IPR050634">
    <property type="entry name" value="DNA_Topoisomerase_II"/>
</dbReference>
<dbReference type="Proteomes" id="UP001565368">
    <property type="component" value="Unassembled WGS sequence"/>
</dbReference>
<dbReference type="InterPro" id="IPR001154">
    <property type="entry name" value="TopoII_euk"/>
</dbReference>
<evidence type="ECO:0000256" key="15">
    <source>
        <dbReference type="RuleBase" id="RU362094"/>
    </source>
</evidence>
<evidence type="ECO:0000256" key="1">
    <source>
        <dbReference type="ARBA" id="ARBA00000185"/>
    </source>
</evidence>
<evidence type="ECO:0000256" key="3">
    <source>
        <dbReference type="ARBA" id="ARBA00001946"/>
    </source>
</evidence>
<comment type="function">
    <text evidence="15">Control of topological states of DNA by transient breakage and subsequent rejoining of DNA strands. Topoisomerase II makes double-strand breaks.</text>
</comment>
<dbReference type="GeneID" id="95983418"/>
<feature type="region of interest" description="Disordered" evidence="16">
    <location>
        <begin position="1"/>
        <end position="101"/>
    </location>
</feature>
<dbReference type="InterPro" id="IPR006171">
    <property type="entry name" value="TOPRIM_dom"/>
</dbReference>
<evidence type="ECO:0000256" key="2">
    <source>
        <dbReference type="ARBA" id="ARBA00001913"/>
    </source>
</evidence>
<dbReference type="InterPro" id="IPR020568">
    <property type="entry name" value="Ribosomal_Su5_D2-typ_SF"/>
</dbReference>
<dbReference type="Gene3D" id="3.40.50.670">
    <property type="match status" value="1"/>
</dbReference>
<dbReference type="PROSITE" id="PS52040">
    <property type="entry name" value="TOPO_IIA"/>
    <property type="match status" value="1"/>
</dbReference>
<evidence type="ECO:0000256" key="4">
    <source>
        <dbReference type="ARBA" id="ARBA00011080"/>
    </source>
</evidence>
<dbReference type="Gene3D" id="3.30.230.10">
    <property type="match status" value="1"/>
</dbReference>
<dbReference type="Pfam" id="PF01751">
    <property type="entry name" value="Toprim"/>
    <property type="match status" value="1"/>
</dbReference>
<dbReference type="InterPro" id="IPR013760">
    <property type="entry name" value="Topo_IIA-like_dom_sf"/>
</dbReference>
<evidence type="ECO:0000256" key="10">
    <source>
        <dbReference type="ARBA" id="ARBA00022842"/>
    </source>
</evidence>
<dbReference type="SUPFAM" id="SSF56719">
    <property type="entry name" value="Type II DNA topoisomerase"/>
    <property type="match status" value="1"/>
</dbReference>
<dbReference type="InterPro" id="IPR003594">
    <property type="entry name" value="HATPase_dom"/>
</dbReference>
<comment type="caution">
    <text evidence="19">The sequence shown here is derived from an EMBL/GenBank/DDBJ whole genome shotgun (WGS) entry which is preliminary data.</text>
</comment>
<gene>
    <name evidence="19" type="primary">TOP2</name>
    <name evidence="19" type="ORF">Q8F55_002375</name>
</gene>
<keyword evidence="11 14" id="KW-0799">Topoisomerase</keyword>
<evidence type="ECO:0000256" key="7">
    <source>
        <dbReference type="ARBA" id="ARBA00022723"/>
    </source>
</evidence>
<dbReference type="GO" id="GO:0003918">
    <property type="term" value="F:DNA topoisomerase type II (double strand cut, ATP-hydrolyzing) activity"/>
    <property type="evidence" value="ECO:0007669"/>
    <property type="project" value="UniProtKB-EC"/>
</dbReference>
<feature type="compositionally biased region" description="Low complexity" evidence="16">
    <location>
        <begin position="1443"/>
        <end position="1458"/>
    </location>
</feature>
<accession>A0ABR3Q9M7</accession>
<dbReference type="InterPro" id="IPR013506">
    <property type="entry name" value="Topo_IIA_bsu_dom2"/>
</dbReference>
<dbReference type="PANTHER" id="PTHR10169">
    <property type="entry name" value="DNA TOPOISOMERASE/GYRASE"/>
    <property type="match status" value="1"/>
</dbReference>
<comment type="cofactor">
    <cofactor evidence="3">
        <name>Mg(2+)</name>
        <dbReference type="ChEBI" id="CHEBI:18420"/>
    </cofactor>
</comment>
<dbReference type="CDD" id="cd03481">
    <property type="entry name" value="TopoIIA_Trans_ScTopoIIA"/>
    <property type="match status" value="1"/>
</dbReference>
<dbReference type="InterPro" id="IPR013759">
    <property type="entry name" value="Topo_IIA_B_C"/>
</dbReference>
<dbReference type="InterPro" id="IPR036890">
    <property type="entry name" value="HATPase_C_sf"/>
</dbReference>
<dbReference type="InterPro" id="IPR013757">
    <property type="entry name" value="Topo_IIA_A_a_sf"/>
</dbReference>
<dbReference type="InterPro" id="IPR018522">
    <property type="entry name" value="TopoIIA_CS"/>
</dbReference>
<dbReference type="InterPro" id="IPR034157">
    <property type="entry name" value="TOPRIM_TopoII"/>
</dbReference>
<feature type="compositionally biased region" description="Basic residues" evidence="16">
    <location>
        <begin position="1240"/>
        <end position="1257"/>
    </location>
</feature>
<feature type="compositionally biased region" description="Low complexity" evidence="16">
    <location>
        <begin position="1473"/>
        <end position="1496"/>
    </location>
</feature>
<dbReference type="PROSITE" id="PS50880">
    <property type="entry name" value="TOPRIM"/>
    <property type="match status" value="1"/>
</dbReference>
<keyword evidence="20" id="KW-1185">Reference proteome</keyword>
<dbReference type="InterPro" id="IPR002205">
    <property type="entry name" value="Topo_IIA_dom_A"/>
</dbReference>
<keyword evidence="8 15" id="KW-0547">Nucleotide-binding</keyword>
<dbReference type="Gene3D" id="3.90.199.10">
    <property type="entry name" value="Topoisomerase II, domain 5"/>
    <property type="match status" value="1"/>
</dbReference>
<evidence type="ECO:0000256" key="12">
    <source>
        <dbReference type="ARBA" id="ARBA00023125"/>
    </source>
</evidence>
<dbReference type="EMBL" id="JBBXJM010000002">
    <property type="protein sequence ID" value="KAL1411419.1"/>
    <property type="molecule type" value="Genomic_DNA"/>
</dbReference>
<dbReference type="InterPro" id="IPR014721">
    <property type="entry name" value="Ribsml_uS5_D2-typ_fold_subgr"/>
</dbReference>
<evidence type="ECO:0000256" key="9">
    <source>
        <dbReference type="ARBA" id="ARBA00022840"/>
    </source>
</evidence>
<name>A0ABR3Q9M7_9TREE</name>
<dbReference type="Pfam" id="PF02518">
    <property type="entry name" value="HATPase_c"/>
    <property type="match status" value="1"/>
</dbReference>
<dbReference type="SMART" id="SM00434">
    <property type="entry name" value="TOP4c"/>
    <property type="match status" value="1"/>
</dbReference>
<evidence type="ECO:0000256" key="14">
    <source>
        <dbReference type="PROSITE-ProRule" id="PRU01384"/>
    </source>
</evidence>
<dbReference type="Gene3D" id="3.30.1360.40">
    <property type="match status" value="1"/>
</dbReference>
<dbReference type="InterPro" id="IPR001241">
    <property type="entry name" value="Topo_IIA"/>
</dbReference>
<proteinExistence type="inferred from homology"/>
<dbReference type="SUPFAM" id="SSF55874">
    <property type="entry name" value="ATPase domain of HSP90 chaperone/DNA topoisomerase II/histidine kinase"/>
    <property type="match status" value="1"/>
</dbReference>
<dbReference type="PRINTS" id="PR01158">
    <property type="entry name" value="TOPISMRASEII"/>
</dbReference>
<comment type="similarity">
    <text evidence="4 15">Belongs to the type II topoisomerase family.</text>
</comment>
<dbReference type="Pfam" id="PF00204">
    <property type="entry name" value="DNA_gyraseB"/>
    <property type="match status" value="1"/>
</dbReference>
<evidence type="ECO:0000313" key="19">
    <source>
        <dbReference type="EMBL" id="KAL1411419.1"/>
    </source>
</evidence>
<feature type="compositionally biased region" description="Low complexity" evidence="16">
    <location>
        <begin position="1371"/>
        <end position="1394"/>
    </location>
</feature>
<comment type="subunit">
    <text evidence="15">Homodimer.</text>
</comment>
<reference evidence="19 20" key="1">
    <citation type="submission" date="2023-08" db="EMBL/GenBank/DDBJ databases">
        <title>Annotated Genome Sequence of Vanrija albida AlHP1.</title>
        <authorList>
            <person name="Herzog R."/>
        </authorList>
    </citation>
    <scope>NUCLEOTIDE SEQUENCE [LARGE SCALE GENOMIC DNA]</scope>
    <source>
        <strain evidence="19 20">AlHP1</strain>
    </source>
</reference>
<keyword evidence="10" id="KW-0460">Magnesium</keyword>
<organism evidence="19 20">
    <name type="scientific">Vanrija albida</name>
    <dbReference type="NCBI Taxonomy" id="181172"/>
    <lineage>
        <taxon>Eukaryota</taxon>
        <taxon>Fungi</taxon>
        <taxon>Dikarya</taxon>
        <taxon>Basidiomycota</taxon>
        <taxon>Agaricomycotina</taxon>
        <taxon>Tremellomycetes</taxon>
        <taxon>Trichosporonales</taxon>
        <taxon>Trichosporonaceae</taxon>
        <taxon>Vanrija</taxon>
    </lineage>
</organism>
<feature type="region of interest" description="Disordered" evidence="16">
    <location>
        <begin position="1238"/>
        <end position="1509"/>
    </location>
</feature>
<feature type="compositionally biased region" description="Acidic residues" evidence="16">
    <location>
        <begin position="1155"/>
        <end position="1168"/>
    </location>
</feature>
<dbReference type="SUPFAM" id="SSF54211">
    <property type="entry name" value="Ribosomal protein S5 domain 2-like"/>
    <property type="match status" value="1"/>
</dbReference>
<comment type="cofactor">
    <cofactor evidence="2">
        <name>Ca(2+)</name>
        <dbReference type="ChEBI" id="CHEBI:29108"/>
    </cofactor>
</comment>
<dbReference type="Gene3D" id="3.30.1490.30">
    <property type="match status" value="1"/>
</dbReference>
<evidence type="ECO:0000256" key="6">
    <source>
        <dbReference type="ARBA" id="ARBA00019635"/>
    </source>
</evidence>
<dbReference type="CDD" id="cd00187">
    <property type="entry name" value="TOP4c"/>
    <property type="match status" value="1"/>
</dbReference>
<dbReference type="SMART" id="SM00433">
    <property type="entry name" value="TOP2c"/>
    <property type="match status" value="1"/>
</dbReference>
<protein>
    <recommendedName>
        <fullName evidence="6 15">DNA topoisomerase 2</fullName>
        <ecNumber evidence="5 15">5.6.2.2</ecNumber>
    </recommendedName>
</protein>
<dbReference type="CDD" id="cd16930">
    <property type="entry name" value="HATPase_TopII-like"/>
    <property type="match status" value="1"/>
</dbReference>
<keyword evidence="13 14" id="KW-0413">Isomerase</keyword>
<evidence type="ECO:0000256" key="16">
    <source>
        <dbReference type="SAM" id="MobiDB-lite"/>
    </source>
</evidence>